<dbReference type="Proteomes" id="UP001140979">
    <property type="component" value="Unassembled WGS sequence"/>
</dbReference>
<feature type="chain" id="PRO_5040985773" evidence="1">
    <location>
        <begin position="22"/>
        <end position="85"/>
    </location>
</feature>
<organism evidence="2 3">
    <name type="scientific">Vibrio aestuarianus</name>
    <dbReference type="NCBI Taxonomy" id="28171"/>
    <lineage>
        <taxon>Bacteria</taxon>
        <taxon>Pseudomonadati</taxon>
        <taxon>Pseudomonadota</taxon>
        <taxon>Gammaproteobacteria</taxon>
        <taxon>Vibrionales</taxon>
        <taxon>Vibrionaceae</taxon>
        <taxon>Vibrio</taxon>
    </lineage>
</organism>
<evidence type="ECO:0000256" key="1">
    <source>
        <dbReference type="SAM" id="SignalP"/>
    </source>
</evidence>
<proteinExistence type="predicted"/>
<protein>
    <submittedName>
        <fullName evidence="2">Uncharacterized protein</fullName>
    </submittedName>
</protein>
<comment type="caution">
    <text evidence="2">The sequence shown here is derived from an EMBL/GenBank/DDBJ whole genome shotgun (WGS) entry which is preliminary data.</text>
</comment>
<feature type="signal peptide" evidence="1">
    <location>
        <begin position="1"/>
        <end position="21"/>
    </location>
</feature>
<keyword evidence="1" id="KW-0732">Signal</keyword>
<evidence type="ECO:0000313" key="2">
    <source>
        <dbReference type="EMBL" id="MDE1244148.1"/>
    </source>
</evidence>
<reference evidence="2" key="1">
    <citation type="submission" date="2022-02" db="EMBL/GenBank/DDBJ databases">
        <title>Emergence and expansion in Europe of a Vibrio aestuarianus clonal complex pathogenic for oysters.</title>
        <authorList>
            <person name="Mesnil A."/>
            <person name="Travers M.-A."/>
        </authorList>
    </citation>
    <scope>NUCLEOTIDE SEQUENCE</scope>
    <source>
        <strain evidence="2">19_064_11T1</strain>
    </source>
</reference>
<sequence length="85" mass="8894">MKKSTILLGLTCLFATTSSFAGGTFGGNPADISKIEKSWNGKAGKQVYSQSGPRIEWYADACGTMNGKVMDAAKCGLDTPKGKAQ</sequence>
<dbReference type="EMBL" id="JAKNBA010000064">
    <property type="protein sequence ID" value="MDE1244148.1"/>
    <property type="molecule type" value="Genomic_DNA"/>
</dbReference>
<gene>
    <name evidence="2" type="ORF">L9W94_18815</name>
</gene>
<accession>A0A9X4F0G0</accession>
<dbReference type="AlphaFoldDB" id="A0A9X4F0G0"/>
<evidence type="ECO:0000313" key="3">
    <source>
        <dbReference type="Proteomes" id="UP001140979"/>
    </source>
</evidence>
<name>A0A9X4F0G0_9VIBR</name>
<dbReference type="RefSeq" id="WP_025594407.1">
    <property type="nucleotide sequence ID" value="NZ_JAKNBA010000064.1"/>
</dbReference>